<evidence type="ECO:0000313" key="17">
    <source>
        <dbReference type="EMBL" id="OVA08864.1"/>
    </source>
</evidence>
<reference evidence="17 18" key="1">
    <citation type="journal article" date="2017" name="Mol. Plant">
        <title>The Genome of Medicinal Plant Macleaya cordata Provides New Insights into Benzylisoquinoline Alkaloids Metabolism.</title>
        <authorList>
            <person name="Liu X."/>
            <person name="Liu Y."/>
            <person name="Huang P."/>
            <person name="Ma Y."/>
            <person name="Qing Z."/>
            <person name="Tang Q."/>
            <person name="Cao H."/>
            <person name="Cheng P."/>
            <person name="Zheng Y."/>
            <person name="Yuan Z."/>
            <person name="Zhou Y."/>
            <person name="Liu J."/>
            <person name="Tang Z."/>
            <person name="Zhuo Y."/>
            <person name="Zhang Y."/>
            <person name="Yu L."/>
            <person name="Huang J."/>
            <person name="Yang P."/>
            <person name="Peng Q."/>
            <person name="Zhang J."/>
            <person name="Jiang W."/>
            <person name="Zhang Z."/>
            <person name="Lin K."/>
            <person name="Ro D.K."/>
            <person name="Chen X."/>
            <person name="Xiong X."/>
            <person name="Shang Y."/>
            <person name="Huang S."/>
            <person name="Zeng J."/>
        </authorList>
    </citation>
    <scope>NUCLEOTIDE SEQUENCE [LARGE SCALE GENOMIC DNA]</scope>
    <source>
        <strain evidence="17">BLH2017</strain>
        <strain evidence="18">cv. BLH2017</strain>
        <tissue evidence="17">Root</tissue>
    </source>
</reference>
<dbReference type="FunFam" id="1.20.120.1770:FF:000007">
    <property type="entry name" value="Cytochrome b561 and DOMON domain-containing protein"/>
    <property type="match status" value="1"/>
</dbReference>
<dbReference type="PANTHER" id="PTHR23130:SF212">
    <property type="entry name" value="AUXIN-RESPONSIVE FAMILY PROTEIN"/>
    <property type="match status" value="1"/>
</dbReference>
<dbReference type="PANTHER" id="PTHR23130">
    <property type="entry name" value="CYTOCHROME B561 AND DOMON DOMAIN-CONTAINING PROTEIN"/>
    <property type="match status" value="1"/>
</dbReference>
<evidence type="ECO:0000256" key="2">
    <source>
        <dbReference type="ARBA" id="ARBA00022448"/>
    </source>
</evidence>
<keyword evidence="2 10" id="KW-0813">Transport</keyword>
<evidence type="ECO:0000256" key="6">
    <source>
        <dbReference type="ARBA" id="ARBA00022982"/>
    </source>
</evidence>
<evidence type="ECO:0000256" key="13">
    <source>
        <dbReference type="SAM" id="SignalP"/>
    </source>
</evidence>
<feature type="binding site" description="axial binding residue" evidence="11">
    <location>
        <position position="274"/>
    </location>
    <ligand>
        <name>heme b</name>
        <dbReference type="ChEBI" id="CHEBI:60344"/>
        <label>1</label>
    </ligand>
    <ligandPart>
        <name>Fe</name>
        <dbReference type="ChEBI" id="CHEBI:18248"/>
    </ligandPart>
</feature>
<sequence>MTTSSSSTSSSFSISSSLFLVLLLLLTSFSSSSSSSISPSSVVDQQPAACTKYSFADSKRSFTYCNDLSTLNSFLHWNYNPSTRMVDIAYRHTGVIPTSTWVAWAINPSSTGMLGSQAFVAFQGLNGTIRAYTAPVTSYRTNLEEAPLSFPVYDIAATFANNEVIIFSTFELPQTNNNSTTVNQLWQDGPLTNGDTPGMHHTSGPNVRSFGTLDFLSGHVSKPTKGGDIPRHKLKNVHGVLNAVSWGTLMPLGAIIARYLKTVQSTGPAWFYLHIFCQTTAYAVGVGGWATGLVLGKKSSGIQYDAHRNIGMVLFALATLQVFALRLRPKPDHKYRFYWNIYHHATGYTVIILSIINVFKGIEILDPEKKWKNIYIGVIVSLGVIALVLEALSWYVVLKRKRNNNNEKTEQAGVVIVQNHQLEDDHQSGPESMV</sequence>
<keyword evidence="11" id="KW-0408">Iron</keyword>
<feature type="binding site" description="axial binding residue" evidence="11">
    <location>
        <position position="343"/>
    </location>
    <ligand>
        <name>heme b</name>
        <dbReference type="ChEBI" id="CHEBI:60344"/>
        <label>1</label>
    </ligand>
    <ligandPart>
        <name>Fe</name>
        <dbReference type="ChEBI" id="CHEBI:18248"/>
    </ligandPart>
</feature>
<evidence type="ECO:0000256" key="3">
    <source>
        <dbReference type="ARBA" id="ARBA00022692"/>
    </source>
</evidence>
<feature type="domain" description="DOMON" evidence="14">
    <location>
        <begin position="71"/>
        <end position="189"/>
    </location>
</feature>
<dbReference type="STRING" id="56857.A0A200QEE6"/>
<feature type="transmembrane region" description="Helical" evidence="12">
    <location>
        <begin position="269"/>
        <end position="290"/>
    </location>
</feature>
<accession>A0A200QEE6</accession>
<dbReference type="InterPro" id="IPR045265">
    <property type="entry name" value="AIR12_DOMON"/>
</dbReference>
<dbReference type="OrthoDB" id="2419613at2759"/>
<proteinExistence type="predicted"/>
<dbReference type="Proteomes" id="UP000195402">
    <property type="component" value="Unassembled WGS sequence"/>
</dbReference>
<evidence type="ECO:0000256" key="8">
    <source>
        <dbReference type="ARBA" id="ARBA00023136"/>
    </source>
</evidence>
<dbReference type="Pfam" id="PF04526">
    <property type="entry name" value="DUF568"/>
    <property type="match status" value="1"/>
</dbReference>
<dbReference type="PROSITE" id="PS50836">
    <property type="entry name" value="DOMON"/>
    <property type="match status" value="1"/>
</dbReference>
<evidence type="ECO:0000313" key="16">
    <source>
        <dbReference type="EMBL" id="OVA08862.1"/>
    </source>
</evidence>
<dbReference type="AlphaFoldDB" id="A0A200QEE6"/>
<evidence type="ECO:0000259" key="14">
    <source>
        <dbReference type="PROSITE" id="PS50836"/>
    </source>
</evidence>
<comment type="function">
    <text evidence="9">May act as a catecholamine-responsive trans-membrane electron transporter.</text>
</comment>
<comment type="cofactor">
    <cofactor evidence="10">
        <name>heme b</name>
        <dbReference type="ChEBI" id="CHEBI:60344"/>
    </cofactor>
    <text evidence="10">Binds 2 heme b groups non-covalently.</text>
</comment>
<keyword evidence="18" id="KW-1185">Reference proteome</keyword>
<dbReference type="Gene3D" id="1.20.120.1770">
    <property type="match status" value="1"/>
</dbReference>
<evidence type="ECO:0000256" key="4">
    <source>
        <dbReference type="ARBA" id="ARBA00022723"/>
    </source>
</evidence>
<dbReference type="CDD" id="cd08760">
    <property type="entry name" value="Cyt_b561_FRRS1_like"/>
    <property type="match status" value="1"/>
</dbReference>
<gene>
    <name evidence="16" type="ORF">BVC80_8809g6</name>
    <name evidence="17" type="ORF">BVC80_8809g9</name>
</gene>
<keyword evidence="7 12" id="KW-1133">Transmembrane helix</keyword>
<feature type="chain" id="PRO_5011909558" description="Cytochrome b561 and DOMON domain-containing protein" evidence="13">
    <location>
        <begin position="35"/>
        <end position="434"/>
    </location>
</feature>
<keyword evidence="5 13" id="KW-0732">Signal</keyword>
<dbReference type="EMBL" id="MVGT01002240">
    <property type="protein sequence ID" value="OVA08862.1"/>
    <property type="molecule type" value="Genomic_DNA"/>
</dbReference>
<feature type="domain" description="Cytochrome b561" evidence="15">
    <location>
        <begin position="196"/>
        <end position="398"/>
    </location>
</feature>
<dbReference type="GO" id="GO:0046872">
    <property type="term" value="F:metal ion binding"/>
    <property type="evidence" value="ECO:0007669"/>
    <property type="project" value="UniProtKB-KW"/>
</dbReference>
<evidence type="ECO:0000259" key="15">
    <source>
        <dbReference type="PROSITE" id="PS50939"/>
    </source>
</evidence>
<keyword evidence="6 10" id="KW-0249">Electron transport</keyword>
<feature type="transmembrane region" description="Helical" evidence="12">
    <location>
        <begin position="339"/>
        <end position="362"/>
    </location>
</feature>
<evidence type="ECO:0000256" key="7">
    <source>
        <dbReference type="ARBA" id="ARBA00022989"/>
    </source>
</evidence>
<name>A0A200QEE6_MACCD</name>
<feature type="signal peptide" evidence="13">
    <location>
        <begin position="1"/>
        <end position="34"/>
    </location>
</feature>
<dbReference type="GO" id="GO:0016020">
    <property type="term" value="C:membrane"/>
    <property type="evidence" value="ECO:0007669"/>
    <property type="project" value="UniProtKB-SubCell"/>
</dbReference>
<dbReference type="PIRSF" id="PIRSF037471">
    <property type="entry name" value="UCP037471"/>
    <property type="match status" value="1"/>
</dbReference>
<feature type="transmembrane region" description="Helical" evidence="12">
    <location>
        <begin position="239"/>
        <end position="257"/>
    </location>
</feature>
<feature type="transmembrane region" description="Helical" evidence="12">
    <location>
        <begin position="374"/>
        <end position="398"/>
    </location>
</feature>
<dbReference type="InterPro" id="IPR006593">
    <property type="entry name" value="Cyt_b561/ferric_Rdtase_TM"/>
</dbReference>
<evidence type="ECO:0000256" key="9">
    <source>
        <dbReference type="ARBA" id="ARBA00053871"/>
    </source>
</evidence>
<feature type="binding site" description="axial binding residue" evidence="11">
    <location>
        <position position="307"/>
    </location>
    <ligand>
        <name>heme b</name>
        <dbReference type="ChEBI" id="CHEBI:60344"/>
        <label>1</label>
    </ligand>
    <ligandPart>
        <name>Fe</name>
        <dbReference type="ChEBI" id="CHEBI:18248"/>
    </ligandPart>
</feature>
<dbReference type="SMART" id="SM00665">
    <property type="entry name" value="B561"/>
    <property type="match status" value="1"/>
</dbReference>
<evidence type="ECO:0000256" key="10">
    <source>
        <dbReference type="PIRNR" id="PIRNR037471"/>
    </source>
</evidence>
<keyword evidence="3 12" id="KW-0812">Transmembrane</keyword>
<keyword evidence="4 11" id="KW-0479">Metal-binding</keyword>
<evidence type="ECO:0000256" key="5">
    <source>
        <dbReference type="ARBA" id="ARBA00022729"/>
    </source>
</evidence>
<evidence type="ECO:0000256" key="12">
    <source>
        <dbReference type="SAM" id="Phobius"/>
    </source>
</evidence>
<evidence type="ECO:0000256" key="1">
    <source>
        <dbReference type="ARBA" id="ARBA00004141"/>
    </source>
</evidence>
<comment type="subcellular location">
    <subcellularLocation>
        <location evidence="1">Membrane</location>
        <topology evidence="1">Multi-pass membrane protein</topology>
    </subcellularLocation>
</comment>
<evidence type="ECO:0000256" key="11">
    <source>
        <dbReference type="PIRSR" id="PIRSR037471-1"/>
    </source>
</evidence>
<dbReference type="InterPro" id="IPR005018">
    <property type="entry name" value="DOMON_domain"/>
</dbReference>
<organism evidence="17 18">
    <name type="scientific">Macleaya cordata</name>
    <name type="common">Five-seeded plume-poppy</name>
    <name type="synonym">Bocconia cordata</name>
    <dbReference type="NCBI Taxonomy" id="56857"/>
    <lineage>
        <taxon>Eukaryota</taxon>
        <taxon>Viridiplantae</taxon>
        <taxon>Streptophyta</taxon>
        <taxon>Embryophyta</taxon>
        <taxon>Tracheophyta</taxon>
        <taxon>Spermatophyta</taxon>
        <taxon>Magnoliopsida</taxon>
        <taxon>Ranunculales</taxon>
        <taxon>Papaveraceae</taxon>
        <taxon>Papaveroideae</taxon>
        <taxon>Macleaya</taxon>
    </lineage>
</organism>
<dbReference type="PROSITE" id="PS50939">
    <property type="entry name" value="CYTOCHROME_B561"/>
    <property type="match status" value="1"/>
</dbReference>
<evidence type="ECO:0000313" key="18">
    <source>
        <dbReference type="Proteomes" id="UP000195402"/>
    </source>
</evidence>
<dbReference type="EMBL" id="MVGT01002240">
    <property type="protein sequence ID" value="OVA08864.1"/>
    <property type="molecule type" value="Genomic_DNA"/>
</dbReference>
<keyword evidence="8 10" id="KW-0472">Membrane</keyword>
<feature type="transmembrane region" description="Helical" evidence="12">
    <location>
        <begin position="310"/>
        <end position="327"/>
    </location>
</feature>
<protein>
    <recommendedName>
        <fullName evidence="10">Cytochrome b561 and DOMON domain-containing protein</fullName>
    </recommendedName>
</protein>
<feature type="binding site" description="axial binding residue" evidence="11">
    <location>
        <position position="238"/>
    </location>
    <ligand>
        <name>heme b</name>
        <dbReference type="ChEBI" id="CHEBI:60344"/>
        <label>1</label>
    </ligand>
    <ligandPart>
        <name>Fe</name>
        <dbReference type="ChEBI" id="CHEBI:18248"/>
    </ligandPart>
</feature>
<dbReference type="OMA" id="GNIYHHT"/>
<dbReference type="CDD" id="cd09629">
    <property type="entry name" value="DOMON_CIL1_like"/>
    <property type="match status" value="1"/>
</dbReference>
<dbReference type="Pfam" id="PF03188">
    <property type="entry name" value="Cytochrom_B561"/>
    <property type="match status" value="1"/>
</dbReference>
<dbReference type="InterPro" id="IPR017214">
    <property type="entry name" value="UCP037471"/>
</dbReference>
<comment type="caution">
    <text evidence="17">The sequence shown here is derived from an EMBL/GenBank/DDBJ whole genome shotgun (WGS) entry which is preliminary data.</text>
</comment>